<reference evidence="1" key="2">
    <citation type="submission" date="2020-11" db="EMBL/GenBank/DDBJ databases">
        <authorList>
            <person name="McCartney M.A."/>
            <person name="Auch B."/>
            <person name="Kono T."/>
            <person name="Mallez S."/>
            <person name="Becker A."/>
            <person name="Gohl D.M."/>
            <person name="Silverstein K.A.T."/>
            <person name="Koren S."/>
            <person name="Bechman K.B."/>
            <person name="Herman A."/>
            <person name="Abrahante J.E."/>
            <person name="Garbe J."/>
        </authorList>
    </citation>
    <scope>NUCLEOTIDE SEQUENCE</scope>
    <source>
        <strain evidence="1">Duluth1</strain>
        <tissue evidence="1">Whole animal</tissue>
    </source>
</reference>
<accession>A0A9D4IVF1</accession>
<name>A0A9D4IVF1_DREPO</name>
<dbReference type="EMBL" id="JAIWYP010000008">
    <property type="protein sequence ID" value="KAH3786334.1"/>
    <property type="molecule type" value="Genomic_DNA"/>
</dbReference>
<dbReference type="Proteomes" id="UP000828390">
    <property type="component" value="Unassembled WGS sequence"/>
</dbReference>
<evidence type="ECO:0000313" key="2">
    <source>
        <dbReference type="Proteomes" id="UP000828390"/>
    </source>
</evidence>
<comment type="caution">
    <text evidence="1">The sequence shown here is derived from an EMBL/GenBank/DDBJ whole genome shotgun (WGS) entry which is preliminary data.</text>
</comment>
<gene>
    <name evidence="1" type="ORF">DPMN_164441</name>
</gene>
<sequence length="57" mass="6134">MAMAVQATGSTQEAESIQELEPVREYVLVTGSTQETELAHSVVVDARLIESNQEVGT</sequence>
<protein>
    <submittedName>
        <fullName evidence="1">Uncharacterized protein</fullName>
    </submittedName>
</protein>
<keyword evidence="2" id="KW-1185">Reference proteome</keyword>
<organism evidence="1 2">
    <name type="scientific">Dreissena polymorpha</name>
    <name type="common">Zebra mussel</name>
    <name type="synonym">Mytilus polymorpha</name>
    <dbReference type="NCBI Taxonomy" id="45954"/>
    <lineage>
        <taxon>Eukaryota</taxon>
        <taxon>Metazoa</taxon>
        <taxon>Spiralia</taxon>
        <taxon>Lophotrochozoa</taxon>
        <taxon>Mollusca</taxon>
        <taxon>Bivalvia</taxon>
        <taxon>Autobranchia</taxon>
        <taxon>Heteroconchia</taxon>
        <taxon>Euheterodonta</taxon>
        <taxon>Imparidentia</taxon>
        <taxon>Neoheterodontei</taxon>
        <taxon>Myida</taxon>
        <taxon>Dreissenoidea</taxon>
        <taxon>Dreissenidae</taxon>
        <taxon>Dreissena</taxon>
    </lineage>
</organism>
<evidence type="ECO:0000313" key="1">
    <source>
        <dbReference type="EMBL" id="KAH3786334.1"/>
    </source>
</evidence>
<dbReference type="AlphaFoldDB" id="A0A9D4IVF1"/>
<proteinExistence type="predicted"/>
<reference evidence="1" key="1">
    <citation type="journal article" date="2019" name="bioRxiv">
        <title>The Genome of the Zebra Mussel, Dreissena polymorpha: A Resource for Invasive Species Research.</title>
        <authorList>
            <person name="McCartney M.A."/>
            <person name="Auch B."/>
            <person name="Kono T."/>
            <person name="Mallez S."/>
            <person name="Zhang Y."/>
            <person name="Obille A."/>
            <person name="Becker A."/>
            <person name="Abrahante J.E."/>
            <person name="Garbe J."/>
            <person name="Badalamenti J.P."/>
            <person name="Herman A."/>
            <person name="Mangelson H."/>
            <person name="Liachko I."/>
            <person name="Sullivan S."/>
            <person name="Sone E.D."/>
            <person name="Koren S."/>
            <person name="Silverstein K.A.T."/>
            <person name="Beckman K.B."/>
            <person name="Gohl D.M."/>
        </authorList>
    </citation>
    <scope>NUCLEOTIDE SEQUENCE</scope>
    <source>
        <strain evidence="1">Duluth1</strain>
        <tissue evidence="1">Whole animal</tissue>
    </source>
</reference>